<dbReference type="AlphaFoldDB" id="A0A0K6GK76"/>
<dbReference type="Proteomes" id="UP000182738">
    <property type="component" value="Unassembled WGS sequence"/>
</dbReference>
<gene>
    <name evidence="1" type="ORF">Ga0061060_10246</name>
</gene>
<proteinExistence type="predicted"/>
<dbReference type="STRING" id="1325335.GCA_001418025_00282"/>
<evidence type="ECO:0000313" key="1">
    <source>
        <dbReference type="EMBL" id="CUA78978.1"/>
    </source>
</evidence>
<accession>A0A0K6GK76</accession>
<dbReference type="OrthoDB" id="2356989at2"/>
<keyword evidence="2" id="KW-1185">Reference proteome</keyword>
<sequence length="505" mass="59472">MKRWSSFIRESIEHMISIKWIVVGIVFYFYGVRLKKEIVQAAYEQKVSFNNWDITLRLLSDAYLIVYFITPVTLFFLIRSLFLDFDYQVFIRLGSFKKWVYRSLKNFWINVFSLLFLWFFMALFMAIGFSHSWNWSNLSKATHFTNTLEGLVNFFSYPAFAFFAQFVLLLFTFSLLHIVFSIMYVLTKNKGVIIFMSVLFFLFNIVGFKLFPTELAFLLPVTFFSIANALNAFHSLESVYIIVIAVLVFCICLLPFLDLNKRPYIRAMKSYIPIVFYFSLCIMGISVTAQSLVRSSDITILDVFVMSFAGVSAERFAYIPFFFYAVVFLGFTYLLQLFFLSNELEQLSYYKIIRFRSLNKWFWSWMKKFIVITFFFLMILFVLSLAVAVCFQTNIDGYVTLLSKPLHEMIYHFFMNGFLQIMFYISLIFIVSWISKESIYGVVLISICMIVMLPHINVNGIIPIGLNSMVYLVDYSPYYLTMILMIANVMSFFVIHRLLKQSLKI</sequence>
<organism evidence="1 2">
    <name type="scientific">Anoxybacillus suryakundensis</name>
    <dbReference type="NCBI Taxonomy" id="1325335"/>
    <lineage>
        <taxon>Bacteria</taxon>
        <taxon>Bacillati</taxon>
        <taxon>Bacillota</taxon>
        <taxon>Bacilli</taxon>
        <taxon>Bacillales</taxon>
        <taxon>Anoxybacillaceae</taxon>
        <taxon>Anoxybacillus</taxon>
    </lineage>
</organism>
<name>A0A0K6GK76_9BACL</name>
<evidence type="ECO:0000313" key="2">
    <source>
        <dbReference type="Proteomes" id="UP000182738"/>
    </source>
</evidence>
<dbReference type="EMBL" id="CYGZ01000002">
    <property type="protein sequence ID" value="CUA78978.1"/>
    <property type="molecule type" value="Genomic_DNA"/>
</dbReference>
<reference evidence="2" key="1">
    <citation type="submission" date="2015-08" db="EMBL/GenBank/DDBJ databases">
        <authorList>
            <person name="Varghese N."/>
        </authorList>
    </citation>
    <scope>NUCLEOTIDE SEQUENCE [LARGE SCALE GENOMIC DNA]</scope>
    <source>
        <strain evidence="2">DSM 27374</strain>
    </source>
</reference>
<dbReference type="RefSeq" id="WP_055440222.1">
    <property type="nucleotide sequence ID" value="NZ_BAABDZ010000031.1"/>
</dbReference>
<protein>
    <submittedName>
        <fullName evidence="1">Uncharacterized protein</fullName>
    </submittedName>
</protein>